<evidence type="ECO:0000256" key="1">
    <source>
        <dbReference type="ARBA" id="ARBA00022491"/>
    </source>
</evidence>
<dbReference type="Pfam" id="PF22811">
    <property type="entry name" value="Zn_ribbon_NrdR"/>
    <property type="match status" value="1"/>
</dbReference>
<dbReference type="InterPro" id="IPR055173">
    <property type="entry name" value="NrdR-like_N"/>
</dbReference>
<evidence type="ECO:0000256" key="3">
    <source>
        <dbReference type="ARBA" id="ARBA00022833"/>
    </source>
</evidence>
<feature type="region of interest" description="Disordered" evidence="9">
    <location>
        <begin position="151"/>
        <end position="181"/>
    </location>
</feature>
<dbReference type="GO" id="GO:0008270">
    <property type="term" value="F:zinc ion binding"/>
    <property type="evidence" value="ECO:0007669"/>
    <property type="project" value="UniProtKB-UniRule"/>
</dbReference>
<keyword evidence="4 8" id="KW-0067">ATP-binding</keyword>
<dbReference type="PROSITE" id="PS51161">
    <property type="entry name" value="ATP_CONE"/>
    <property type="match status" value="1"/>
</dbReference>
<evidence type="ECO:0000256" key="8">
    <source>
        <dbReference type="HAMAP-Rule" id="MF_00440"/>
    </source>
</evidence>
<sequence length="181" mass="20773">MQCPKCHYHGSRVVDSRPADDGKAIRRRRECEQCHFRFTTFERIEQTPLLVIKKNGAREEFSREKLLRGLIRSCEKRPIALEQLETVVNEVEAEIRALGENEVSSIVIGEYVMDKLSKIDDVAYIRFASVYRQFSDRKTFLDELKNMEKKKAEQAAAEASDIQPSDAPPNEAAPGKEDNEQ</sequence>
<evidence type="ECO:0000256" key="6">
    <source>
        <dbReference type="ARBA" id="ARBA00023125"/>
    </source>
</evidence>
<dbReference type="Pfam" id="PF03477">
    <property type="entry name" value="ATP-cone"/>
    <property type="match status" value="1"/>
</dbReference>
<accession>A0A383TES7</accession>
<name>A0A383TES7_9LACT</name>
<keyword evidence="6 8" id="KW-0238">DNA-binding</keyword>
<dbReference type="RefSeq" id="WP_119093190.1">
    <property type="nucleotide sequence ID" value="NZ_OY762653.1"/>
</dbReference>
<evidence type="ECO:0000256" key="5">
    <source>
        <dbReference type="ARBA" id="ARBA00023015"/>
    </source>
</evidence>
<dbReference type="OrthoDB" id="9807461at2"/>
<dbReference type="NCBIfam" id="TIGR00244">
    <property type="entry name" value="transcriptional regulator NrdR"/>
    <property type="match status" value="1"/>
</dbReference>
<protein>
    <recommendedName>
        <fullName evidence="8">Transcriptional repressor NrdR</fullName>
    </recommendedName>
</protein>
<comment type="similarity">
    <text evidence="8">Belongs to the NrdR family.</text>
</comment>
<keyword evidence="7 8" id="KW-0804">Transcription</keyword>
<dbReference type="PANTHER" id="PTHR30455:SF2">
    <property type="entry name" value="TRANSCRIPTIONAL REPRESSOR NRDR"/>
    <property type="match status" value="1"/>
</dbReference>
<keyword evidence="8" id="KW-0479">Metal-binding</keyword>
<keyword evidence="3 8" id="KW-0862">Zinc</keyword>
<dbReference type="EMBL" id="UNRR01000018">
    <property type="protein sequence ID" value="SYZ78793.1"/>
    <property type="molecule type" value="Genomic_DNA"/>
</dbReference>
<dbReference type="InterPro" id="IPR005144">
    <property type="entry name" value="ATP-cone_dom"/>
</dbReference>
<evidence type="ECO:0000259" key="10">
    <source>
        <dbReference type="PROSITE" id="PS51161"/>
    </source>
</evidence>
<dbReference type="AlphaFoldDB" id="A0A383TES7"/>
<evidence type="ECO:0000256" key="4">
    <source>
        <dbReference type="ARBA" id="ARBA00022840"/>
    </source>
</evidence>
<keyword evidence="1 8" id="KW-0678">Repressor</keyword>
<gene>
    <name evidence="8" type="primary">nrdR</name>
    <name evidence="11" type="ORF">TART1_1578</name>
</gene>
<evidence type="ECO:0000256" key="7">
    <source>
        <dbReference type="ARBA" id="ARBA00023163"/>
    </source>
</evidence>
<evidence type="ECO:0000313" key="12">
    <source>
        <dbReference type="Proteomes" id="UP000262072"/>
    </source>
</evidence>
<keyword evidence="5 8" id="KW-0805">Transcription regulation</keyword>
<dbReference type="GO" id="GO:0045892">
    <property type="term" value="P:negative regulation of DNA-templated transcription"/>
    <property type="evidence" value="ECO:0007669"/>
    <property type="project" value="UniProtKB-UniRule"/>
</dbReference>
<keyword evidence="2 8" id="KW-0547">Nucleotide-binding</keyword>
<feature type="domain" description="ATP-cone" evidence="10">
    <location>
        <begin position="49"/>
        <end position="139"/>
    </location>
</feature>
<dbReference type="GO" id="GO:0003677">
    <property type="term" value="F:DNA binding"/>
    <property type="evidence" value="ECO:0007669"/>
    <property type="project" value="UniProtKB-KW"/>
</dbReference>
<comment type="function">
    <text evidence="8">Negatively regulates transcription of bacterial ribonucleotide reductase nrd genes and operons by binding to NrdR-boxes.</text>
</comment>
<organism evidence="11 12">
    <name type="scientific">Trichococcus shcherbakoviae</name>
    <dbReference type="NCBI Taxonomy" id="2094020"/>
    <lineage>
        <taxon>Bacteria</taxon>
        <taxon>Bacillati</taxon>
        <taxon>Bacillota</taxon>
        <taxon>Bacilli</taxon>
        <taxon>Lactobacillales</taxon>
        <taxon>Carnobacteriaceae</taxon>
        <taxon>Trichococcus</taxon>
    </lineage>
</organism>
<evidence type="ECO:0000313" key="11">
    <source>
        <dbReference type="EMBL" id="SYZ78793.1"/>
    </source>
</evidence>
<dbReference type="InterPro" id="IPR003796">
    <property type="entry name" value="RNR_NrdR-like"/>
</dbReference>
<evidence type="ECO:0000256" key="9">
    <source>
        <dbReference type="SAM" id="MobiDB-lite"/>
    </source>
</evidence>
<reference evidence="12" key="1">
    <citation type="submission" date="2018-05" db="EMBL/GenBank/DDBJ databases">
        <authorList>
            <person name="Strepis N."/>
        </authorList>
    </citation>
    <scope>NUCLEOTIDE SEQUENCE [LARGE SCALE GENOMIC DNA]</scope>
</reference>
<dbReference type="GO" id="GO:0005524">
    <property type="term" value="F:ATP binding"/>
    <property type="evidence" value="ECO:0007669"/>
    <property type="project" value="UniProtKB-UniRule"/>
</dbReference>
<comment type="cofactor">
    <cofactor evidence="8">
        <name>Zn(2+)</name>
        <dbReference type="ChEBI" id="CHEBI:29105"/>
    </cofactor>
    <text evidence="8">Binds 1 zinc ion.</text>
</comment>
<proteinExistence type="inferred from homology"/>
<feature type="zinc finger region" evidence="8">
    <location>
        <begin position="3"/>
        <end position="34"/>
    </location>
</feature>
<evidence type="ECO:0000256" key="2">
    <source>
        <dbReference type="ARBA" id="ARBA00022741"/>
    </source>
</evidence>
<dbReference type="HAMAP" id="MF_00440">
    <property type="entry name" value="NrdR"/>
    <property type="match status" value="1"/>
</dbReference>
<dbReference type="PANTHER" id="PTHR30455">
    <property type="entry name" value="TRANSCRIPTIONAL REPRESSOR NRDR"/>
    <property type="match status" value="1"/>
</dbReference>
<keyword evidence="8" id="KW-0863">Zinc-finger</keyword>
<dbReference type="Proteomes" id="UP000262072">
    <property type="component" value="Unassembled WGS sequence"/>
</dbReference>